<evidence type="ECO:0000313" key="2">
    <source>
        <dbReference type="EMBL" id="KEQ88573.1"/>
    </source>
</evidence>
<dbReference type="GeneID" id="40752683"/>
<name>A0A074XSK2_AURPU</name>
<keyword evidence="3" id="KW-1185">Reference proteome</keyword>
<accession>A0A074XSK2</accession>
<evidence type="ECO:0000313" key="3">
    <source>
        <dbReference type="Proteomes" id="UP000030706"/>
    </source>
</evidence>
<dbReference type="HOGENOM" id="CLU_1427718_0_0_1"/>
<evidence type="ECO:0000256" key="1">
    <source>
        <dbReference type="SAM" id="MobiDB-lite"/>
    </source>
</evidence>
<sequence length="190" mass="20359">MTMCFAGLPDSAADASGRKIVISSPQVPGLLEAAPGHLKIAVAVRESAAWRQWSEQHATEAAGTADDRSGRLKTRGKGPEQAYLCIIACRNRSAAGDCWGWLDDEGEDIVKDLVDQGSAGAGSIKTVGIRLLDFDDKGGGRGLLSESCLLEEEMDGDRCLFLSDPEGLRLLRFGTARIDDDEDSRPSSEY</sequence>
<gene>
    <name evidence="2" type="ORF">M438DRAFT_87216</name>
</gene>
<feature type="region of interest" description="Disordered" evidence="1">
    <location>
        <begin position="55"/>
        <end position="74"/>
    </location>
</feature>
<protein>
    <submittedName>
        <fullName evidence="2">Uncharacterized protein</fullName>
    </submittedName>
</protein>
<dbReference type="EMBL" id="KL584975">
    <property type="protein sequence ID" value="KEQ88573.1"/>
    <property type="molecule type" value="Genomic_DNA"/>
</dbReference>
<dbReference type="AlphaFoldDB" id="A0A074XSK2"/>
<organism evidence="2 3">
    <name type="scientific">Aureobasidium pullulans EXF-150</name>
    <dbReference type="NCBI Taxonomy" id="1043002"/>
    <lineage>
        <taxon>Eukaryota</taxon>
        <taxon>Fungi</taxon>
        <taxon>Dikarya</taxon>
        <taxon>Ascomycota</taxon>
        <taxon>Pezizomycotina</taxon>
        <taxon>Dothideomycetes</taxon>
        <taxon>Dothideomycetidae</taxon>
        <taxon>Dothideales</taxon>
        <taxon>Saccotheciaceae</taxon>
        <taxon>Aureobasidium</taxon>
    </lineage>
</organism>
<reference evidence="2 3" key="1">
    <citation type="journal article" date="2014" name="BMC Genomics">
        <title>Genome sequencing of four Aureobasidium pullulans varieties: biotechnological potential, stress tolerance, and description of new species.</title>
        <authorList>
            <person name="Gostin Ar C."/>
            <person name="Ohm R.A."/>
            <person name="Kogej T."/>
            <person name="Sonjak S."/>
            <person name="Turk M."/>
            <person name="Zajc J."/>
            <person name="Zalar P."/>
            <person name="Grube M."/>
            <person name="Sun H."/>
            <person name="Han J."/>
            <person name="Sharma A."/>
            <person name="Chiniquy J."/>
            <person name="Ngan C.Y."/>
            <person name="Lipzen A."/>
            <person name="Barry K."/>
            <person name="Grigoriev I.V."/>
            <person name="Gunde-Cimerman N."/>
        </authorList>
    </citation>
    <scope>NUCLEOTIDE SEQUENCE [LARGE SCALE GENOMIC DNA]</scope>
    <source>
        <strain evidence="2 3">EXF-150</strain>
    </source>
</reference>
<dbReference type="Proteomes" id="UP000030706">
    <property type="component" value="Unassembled WGS sequence"/>
</dbReference>
<dbReference type="RefSeq" id="XP_029764760.1">
    <property type="nucleotide sequence ID" value="XM_029910377.1"/>
</dbReference>
<proteinExistence type="predicted"/>